<keyword evidence="3" id="KW-1185">Reference proteome</keyword>
<feature type="transmembrane region" description="Helical" evidence="1">
    <location>
        <begin position="44"/>
        <end position="63"/>
    </location>
</feature>
<evidence type="ECO:0000313" key="2">
    <source>
        <dbReference type="EMBL" id="KAL2719894.1"/>
    </source>
</evidence>
<comment type="caution">
    <text evidence="2">The sequence shown here is derived from an EMBL/GenBank/DDBJ whole genome shotgun (WGS) entry which is preliminary data.</text>
</comment>
<evidence type="ECO:0000256" key="1">
    <source>
        <dbReference type="SAM" id="Phobius"/>
    </source>
</evidence>
<feature type="non-terminal residue" evidence="2">
    <location>
        <position position="64"/>
    </location>
</feature>
<dbReference type="EMBL" id="JAYRBN010000117">
    <property type="protein sequence ID" value="KAL2719894.1"/>
    <property type="molecule type" value="Genomic_DNA"/>
</dbReference>
<keyword evidence="1" id="KW-1133">Transmembrane helix</keyword>
<evidence type="ECO:0000313" key="3">
    <source>
        <dbReference type="Proteomes" id="UP001607303"/>
    </source>
</evidence>
<accession>A0ABD2AH00</accession>
<name>A0ABD2AH00_VESMC</name>
<dbReference type="Proteomes" id="UP001607303">
    <property type="component" value="Unassembled WGS sequence"/>
</dbReference>
<keyword evidence="1" id="KW-0472">Membrane</keyword>
<sequence length="64" mass="7644">MEIIFLNKIPSLGKFHLHSCKAQLLIEGDDTIFATYLKVDGFDVYVNTYTYIYVYIYIYIYIYI</sequence>
<protein>
    <submittedName>
        <fullName evidence="2">Uncharacterized protein</fullName>
    </submittedName>
</protein>
<reference evidence="2 3" key="1">
    <citation type="journal article" date="2024" name="Ann. Entomol. Soc. Am.">
        <title>Genomic analyses of the southern and eastern yellowjacket wasps (Hymenoptera: Vespidae) reveal evolutionary signatures of social life.</title>
        <authorList>
            <person name="Catto M.A."/>
            <person name="Caine P.B."/>
            <person name="Orr S.E."/>
            <person name="Hunt B.G."/>
            <person name="Goodisman M.A.D."/>
        </authorList>
    </citation>
    <scope>NUCLEOTIDE SEQUENCE [LARGE SCALE GENOMIC DNA]</scope>
    <source>
        <strain evidence="2">232</strain>
        <tissue evidence="2">Head and thorax</tissue>
    </source>
</reference>
<gene>
    <name evidence="2" type="ORF">V1477_021041</name>
</gene>
<keyword evidence="1" id="KW-0812">Transmembrane</keyword>
<organism evidence="2 3">
    <name type="scientific">Vespula maculifrons</name>
    <name type="common">Eastern yellow jacket</name>
    <name type="synonym">Wasp</name>
    <dbReference type="NCBI Taxonomy" id="7453"/>
    <lineage>
        <taxon>Eukaryota</taxon>
        <taxon>Metazoa</taxon>
        <taxon>Ecdysozoa</taxon>
        <taxon>Arthropoda</taxon>
        <taxon>Hexapoda</taxon>
        <taxon>Insecta</taxon>
        <taxon>Pterygota</taxon>
        <taxon>Neoptera</taxon>
        <taxon>Endopterygota</taxon>
        <taxon>Hymenoptera</taxon>
        <taxon>Apocrita</taxon>
        <taxon>Aculeata</taxon>
        <taxon>Vespoidea</taxon>
        <taxon>Vespidae</taxon>
        <taxon>Vespinae</taxon>
        <taxon>Vespula</taxon>
    </lineage>
</organism>
<dbReference type="AlphaFoldDB" id="A0ABD2AH00"/>
<proteinExistence type="predicted"/>